<proteinExistence type="predicted"/>
<dbReference type="RefSeq" id="WP_179635825.1">
    <property type="nucleotide sequence ID" value="NZ_CAXYYM010000032.1"/>
</dbReference>
<dbReference type="AlphaFoldDB" id="A0A7Y9R148"/>
<dbReference type="EMBL" id="JACCFH010000001">
    <property type="protein sequence ID" value="NYG35286.1"/>
    <property type="molecule type" value="Genomic_DNA"/>
</dbReference>
<organism evidence="2 3">
    <name type="scientific">Sphaerotilus montanus</name>
    <dbReference type="NCBI Taxonomy" id="522889"/>
    <lineage>
        <taxon>Bacteria</taxon>
        <taxon>Pseudomonadati</taxon>
        <taxon>Pseudomonadota</taxon>
        <taxon>Betaproteobacteria</taxon>
        <taxon>Burkholderiales</taxon>
        <taxon>Sphaerotilaceae</taxon>
        <taxon>Sphaerotilus</taxon>
    </lineage>
</organism>
<evidence type="ECO:0000313" key="2">
    <source>
        <dbReference type="EMBL" id="NYG35286.1"/>
    </source>
</evidence>
<dbReference type="Proteomes" id="UP000518288">
    <property type="component" value="Unassembled WGS sequence"/>
</dbReference>
<gene>
    <name evidence="2" type="ORF">BDD16_004272</name>
</gene>
<sequence>MATRKSAATEGARTERTRSKDAGAPVNSTAGTTRGAASGPTDAELDARDRTKSGPRRQAGPPLAGDTPEPVPTRALTDAELNPPTDPQ</sequence>
<evidence type="ECO:0000256" key="1">
    <source>
        <dbReference type="SAM" id="MobiDB-lite"/>
    </source>
</evidence>
<comment type="caution">
    <text evidence="2">The sequence shown here is derived from an EMBL/GenBank/DDBJ whole genome shotgun (WGS) entry which is preliminary data.</text>
</comment>
<evidence type="ECO:0000313" key="3">
    <source>
        <dbReference type="Proteomes" id="UP000518288"/>
    </source>
</evidence>
<protein>
    <submittedName>
        <fullName evidence="2">Uncharacterized protein</fullName>
    </submittedName>
</protein>
<reference evidence="2 3" key="1">
    <citation type="submission" date="2020-07" db="EMBL/GenBank/DDBJ databases">
        <title>Genomic Encyclopedia of Archaeal and Bacterial Type Strains, Phase II (KMG-II): from individual species to whole genera.</title>
        <authorList>
            <person name="Goeker M."/>
        </authorList>
    </citation>
    <scope>NUCLEOTIDE SEQUENCE [LARGE SCALE GENOMIC DNA]</scope>
    <source>
        <strain evidence="2 3">DSM 21226</strain>
    </source>
</reference>
<name>A0A7Y9R148_9BURK</name>
<feature type="compositionally biased region" description="Basic and acidic residues" evidence="1">
    <location>
        <begin position="12"/>
        <end position="21"/>
    </location>
</feature>
<feature type="region of interest" description="Disordered" evidence="1">
    <location>
        <begin position="1"/>
        <end position="88"/>
    </location>
</feature>
<accession>A0A7Y9R148</accession>
<keyword evidence="3" id="KW-1185">Reference proteome</keyword>